<evidence type="ECO:0000256" key="3">
    <source>
        <dbReference type="ARBA" id="ARBA00022833"/>
    </source>
</evidence>
<keyword evidence="3" id="KW-0862">Zinc</keyword>
<dbReference type="InterPro" id="IPR001279">
    <property type="entry name" value="Metallo-B-lactamas"/>
</dbReference>
<dbReference type="InterPro" id="IPR044097">
    <property type="entry name" value="Bds1/SdsA1_MBL-fold"/>
</dbReference>
<dbReference type="Pfam" id="PF14863">
    <property type="entry name" value="Alkyl_sulf_dimr"/>
    <property type="match status" value="1"/>
</dbReference>
<dbReference type="PROSITE" id="PS51257">
    <property type="entry name" value="PROKAR_LIPOPROTEIN"/>
    <property type="match status" value="1"/>
</dbReference>
<dbReference type="SUPFAM" id="SSF56281">
    <property type="entry name" value="Metallo-hydrolase/oxidoreductase"/>
    <property type="match status" value="1"/>
</dbReference>
<dbReference type="RefSeq" id="WP_117316157.1">
    <property type="nucleotide sequence ID" value="NZ_QQSW01000006.1"/>
</dbReference>
<dbReference type="InterPro" id="IPR052195">
    <property type="entry name" value="Bact_Alkyl/Aryl-Sulfatase"/>
</dbReference>
<protein>
    <submittedName>
        <fullName evidence="7">Alkyl sulfatase BDS1-like metallo-beta-lactamase superfamily hydrolase</fullName>
    </submittedName>
</protein>
<dbReference type="InterPro" id="IPR029228">
    <property type="entry name" value="Alkyl_sulf_dimr"/>
</dbReference>
<dbReference type="GO" id="GO:0018909">
    <property type="term" value="P:dodecyl sulfate metabolic process"/>
    <property type="evidence" value="ECO:0007669"/>
    <property type="project" value="InterPro"/>
</dbReference>
<evidence type="ECO:0000259" key="6">
    <source>
        <dbReference type="SMART" id="SM00849"/>
    </source>
</evidence>
<keyword evidence="8" id="KW-1185">Reference proteome</keyword>
<evidence type="ECO:0000256" key="5">
    <source>
        <dbReference type="SAM" id="MobiDB-lite"/>
    </source>
</evidence>
<reference evidence="7 8" key="1">
    <citation type="submission" date="2019-03" db="EMBL/GenBank/DDBJ databases">
        <title>Genomic Encyclopedia of Type Strains, Phase IV (KMG-IV): sequencing the most valuable type-strain genomes for metagenomic binning, comparative biology and taxonomic classification.</title>
        <authorList>
            <person name="Goeker M."/>
        </authorList>
    </citation>
    <scope>NUCLEOTIDE SEQUENCE [LARGE SCALE GENOMIC DNA]</scope>
    <source>
        <strain evidence="7 8">DSM 23344</strain>
    </source>
</reference>
<keyword evidence="1" id="KW-0479">Metal-binding</keyword>
<dbReference type="Gene3D" id="1.25.40.880">
    <property type="entry name" value="Alkyl sulfatase, dimerisation domain"/>
    <property type="match status" value="1"/>
</dbReference>
<feature type="domain" description="Metallo-beta-lactamase" evidence="6">
    <location>
        <begin position="137"/>
        <end position="359"/>
    </location>
</feature>
<organism evidence="7 8">
    <name type="scientific">Chromatocurvus halotolerans</name>
    <dbReference type="NCBI Taxonomy" id="1132028"/>
    <lineage>
        <taxon>Bacteria</taxon>
        <taxon>Pseudomonadati</taxon>
        <taxon>Pseudomonadota</taxon>
        <taxon>Gammaproteobacteria</taxon>
        <taxon>Cellvibrionales</taxon>
        <taxon>Halieaceae</taxon>
        <taxon>Chromatocurvus</taxon>
    </lineage>
</organism>
<dbReference type="SUPFAM" id="SSF55718">
    <property type="entry name" value="SCP-like"/>
    <property type="match status" value="1"/>
</dbReference>
<dbReference type="FunFam" id="3.60.15.30:FF:000001">
    <property type="entry name" value="Alkyl/aryl-sulfatase BDS1"/>
    <property type="match status" value="1"/>
</dbReference>
<dbReference type="InterPro" id="IPR036527">
    <property type="entry name" value="SCP2_sterol-bd_dom_sf"/>
</dbReference>
<proteinExistence type="inferred from homology"/>
<dbReference type="GO" id="GO:0018741">
    <property type="term" value="F:linear primary-alkylsulfatase activity"/>
    <property type="evidence" value="ECO:0007669"/>
    <property type="project" value="InterPro"/>
</dbReference>
<dbReference type="EMBL" id="SLWX01000001">
    <property type="protein sequence ID" value="TCO78198.1"/>
    <property type="molecule type" value="Genomic_DNA"/>
</dbReference>
<name>A0A4R2L6C4_9GAMM</name>
<gene>
    <name evidence="7" type="ORF">EV688_10110</name>
</gene>
<evidence type="ECO:0000313" key="8">
    <source>
        <dbReference type="Proteomes" id="UP000294980"/>
    </source>
</evidence>
<feature type="region of interest" description="Disordered" evidence="5">
    <location>
        <begin position="23"/>
        <end position="45"/>
    </location>
</feature>
<dbReference type="InterPro" id="IPR038536">
    <property type="entry name" value="Alkyl/aryl-sulf_dimr_sf"/>
</dbReference>
<dbReference type="Pfam" id="PF00753">
    <property type="entry name" value="Lactamase_B"/>
    <property type="match status" value="1"/>
</dbReference>
<dbReference type="GO" id="GO:0046872">
    <property type="term" value="F:metal ion binding"/>
    <property type="evidence" value="ECO:0007669"/>
    <property type="project" value="UniProtKB-KW"/>
</dbReference>
<evidence type="ECO:0000313" key="7">
    <source>
        <dbReference type="EMBL" id="TCO78198.1"/>
    </source>
</evidence>
<comment type="caution">
    <text evidence="7">The sequence shown here is derived from an EMBL/GenBank/DDBJ whole genome shotgun (WGS) entry which is preliminary data.</text>
</comment>
<accession>A0A4R2L6C4</accession>
<dbReference type="PANTHER" id="PTHR43223">
    <property type="entry name" value="ALKYL/ARYL-SULFATASE"/>
    <property type="match status" value="1"/>
</dbReference>
<dbReference type="OrthoDB" id="9815874at2"/>
<dbReference type="AlphaFoldDB" id="A0A4R2L6C4"/>
<comment type="similarity">
    <text evidence="4">Belongs to the metallo-beta-lactamase superfamily. Type III sulfatase family.</text>
</comment>
<dbReference type="InterPro" id="IPR029229">
    <property type="entry name" value="Alkyl_sulf_C"/>
</dbReference>
<dbReference type="Gene3D" id="3.60.15.30">
    <property type="entry name" value="Metallo-beta-lactamase domain"/>
    <property type="match status" value="1"/>
</dbReference>
<dbReference type="Pfam" id="PF14864">
    <property type="entry name" value="Alkyl_sulf_C"/>
    <property type="match status" value="1"/>
</dbReference>
<dbReference type="PANTHER" id="PTHR43223:SF1">
    <property type="entry name" value="ALKYL_ARYL-SULFATASE BDS1"/>
    <property type="match status" value="1"/>
</dbReference>
<dbReference type="InterPro" id="IPR036866">
    <property type="entry name" value="RibonucZ/Hydroxyglut_hydro"/>
</dbReference>
<dbReference type="GO" id="GO:0046983">
    <property type="term" value="F:protein dimerization activity"/>
    <property type="evidence" value="ECO:0007669"/>
    <property type="project" value="InterPro"/>
</dbReference>
<evidence type="ECO:0000256" key="2">
    <source>
        <dbReference type="ARBA" id="ARBA00022801"/>
    </source>
</evidence>
<dbReference type="Proteomes" id="UP000294980">
    <property type="component" value="Unassembled WGS sequence"/>
</dbReference>
<dbReference type="CDD" id="cd07710">
    <property type="entry name" value="arylsulfatase_Sdsa1-like_MBL-fold"/>
    <property type="match status" value="1"/>
</dbReference>
<evidence type="ECO:0000256" key="4">
    <source>
        <dbReference type="ARBA" id="ARBA00033751"/>
    </source>
</evidence>
<sequence>MRNPCLSLFIIGLLSACGGEAPSPGTNSLADGDGTRPGGASESTRNANAAVADLLPLTDPQDVEDAQRGFLGTIDGGRITASDGQLVWSFEDYAWQEAAEETPATVNPSLWRQARLNNIHGLFEVQEGIYQVRGFDLANMTVIEGESGWIVIDPLTVEETSRAALALVNDTLGKRPVSAVLFTHSHIDHFGGIRGVLSAEEQEQRDVPVIAPVDFLRESVSENVVAGSVMMRRAVYMYGMNLPRDATGHVDTGLGKQPADGTASITRPTVTIDDNTGELEIDGVAFEFMHTPGAEAPAEFMFYLPQHEALCGAEILSRNFHNLYTLRGAKVRDALKWSGYIDQALVRFGDRAGTIFNSHHWPVFGNPAVDDYLKKQRDIYKYTHDQTMRLASRGLTPNEIADTIALPAALKDNFATRDYYGTLKHNAKAVYQFYFGWYDGNPVNLDPLPPESQSRRYVEAMGGVDAVLDKARTAYREGAFQWSARLAHHVVFSDPGNTQGRIMLARAYDQLGYLAESGPWRDVYLSGAHELRNGITPMSGLVGNGGLISAIPIDLFLTAMATNLNPDEAGDKVITVNLRVPDKDAEFTLLLENAVMNFREGLSDNADVTLNISHAMLLKVLGGGAKVTDLVGNEGVSVEGSRIRLGQFFASFDRVEDPAFPLTTP</sequence>
<dbReference type="Gene3D" id="3.30.1050.10">
    <property type="entry name" value="SCP2 sterol-binding domain"/>
    <property type="match status" value="1"/>
</dbReference>
<evidence type="ECO:0000256" key="1">
    <source>
        <dbReference type="ARBA" id="ARBA00022723"/>
    </source>
</evidence>
<dbReference type="SMART" id="SM00849">
    <property type="entry name" value="Lactamase_B"/>
    <property type="match status" value="1"/>
</dbReference>
<keyword evidence="2 7" id="KW-0378">Hydrolase</keyword>